<accession>A0A8H6LTX8</accession>
<keyword evidence="2" id="KW-1185">Reference proteome</keyword>
<evidence type="ECO:0000313" key="2">
    <source>
        <dbReference type="Proteomes" id="UP000521943"/>
    </source>
</evidence>
<gene>
    <name evidence="1" type="ORF">DFP72DRAFT_863411</name>
</gene>
<proteinExistence type="predicted"/>
<name>A0A8H6LTX8_9AGAR</name>
<dbReference type="Proteomes" id="UP000521943">
    <property type="component" value="Unassembled WGS sequence"/>
</dbReference>
<dbReference type="AlphaFoldDB" id="A0A8H6LTX8"/>
<dbReference type="EMBL" id="JACGCI010000309">
    <property type="protein sequence ID" value="KAF6740991.1"/>
    <property type="molecule type" value="Genomic_DNA"/>
</dbReference>
<organism evidence="1 2">
    <name type="scientific">Ephemerocybe angulata</name>
    <dbReference type="NCBI Taxonomy" id="980116"/>
    <lineage>
        <taxon>Eukaryota</taxon>
        <taxon>Fungi</taxon>
        <taxon>Dikarya</taxon>
        <taxon>Basidiomycota</taxon>
        <taxon>Agaricomycotina</taxon>
        <taxon>Agaricomycetes</taxon>
        <taxon>Agaricomycetidae</taxon>
        <taxon>Agaricales</taxon>
        <taxon>Agaricineae</taxon>
        <taxon>Psathyrellaceae</taxon>
        <taxon>Ephemerocybe</taxon>
    </lineage>
</organism>
<comment type="caution">
    <text evidence="1">The sequence shown here is derived from an EMBL/GenBank/DDBJ whole genome shotgun (WGS) entry which is preliminary data.</text>
</comment>
<reference evidence="1 2" key="1">
    <citation type="submission" date="2020-07" db="EMBL/GenBank/DDBJ databases">
        <title>Comparative genomics of pyrophilous fungi reveals a link between fire events and developmental genes.</title>
        <authorList>
            <consortium name="DOE Joint Genome Institute"/>
            <person name="Steindorff A.S."/>
            <person name="Carver A."/>
            <person name="Calhoun S."/>
            <person name="Stillman K."/>
            <person name="Liu H."/>
            <person name="Lipzen A."/>
            <person name="Pangilinan J."/>
            <person name="Labutti K."/>
            <person name="Bruns T.D."/>
            <person name="Grigoriev I.V."/>
        </authorList>
    </citation>
    <scope>NUCLEOTIDE SEQUENCE [LARGE SCALE GENOMIC DNA]</scope>
    <source>
        <strain evidence="1 2">CBS 144469</strain>
    </source>
</reference>
<sequence>MTNSIPSNLPPLKECDHLSIAPDNAISLAAQSLWTALTFMGSRNDRSVTPILDLLFVLAIRRTGCTRTAAAITRRLSELSMEKNYMDDWLRTHVENMALKRFGEVVKPKDERSRRMARLFADMYSFSIITRNNYEKAIRGVHQRFSFSQSESEAHIGEMTCRTWPGYTIGDKSTDVFINEHPVKDSDDLKKLCDEISTDAGEISKGQIFYNYDAQVQATERISYLLRDLRRITPPPMRDTK</sequence>
<protein>
    <submittedName>
        <fullName evidence="1">Uncharacterized protein</fullName>
    </submittedName>
</protein>
<evidence type="ECO:0000313" key="1">
    <source>
        <dbReference type="EMBL" id="KAF6740991.1"/>
    </source>
</evidence>